<feature type="transmembrane region" description="Helical" evidence="1">
    <location>
        <begin position="147"/>
        <end position="169"/>
    </location>
</feature>
<dbReference type="AlphaFoldDB" id="A0A9D1L2E5"/>
<protein>
    <submittedName>
        <fullName evidence="2">Uncharacterized protein</fullName>
    </submittedName>
</protein>
<keyword evidence="1" id="KW-1133">Transmembrane helix</keyword>
<sequence length="281" mass="31993">MKERFKRYLEREFRAIRPTLAAAEYREKVLKQLMDRAQELRIKGIDDEDLIYDMCIDELGDFRATLEQFDEQEHKVANAKRNAVLGAVCAVGAVLAFVIVYLVVSFVTSAWALTWLILVGGAFIGVIAAAIIMLVKFGKAKKFILMRLMPPVVIVLACVYLFLLLQLVFNVPMSWIIFLVMVMLIFVFDAVMAYATDFKFRWVELPIVIEVVCVMAYVIVGVTTSLWHPTWLLCLGGVVAAVAEAIALVAARNGRKDKKEKVKLNDKYNKEDESYYTMWKD</sequence>
<feature type="transmembrane region" description="Helical" evidence="1">
    <location>
        <begin position="230"/>
        <end position="251"/>
    </location>
</feature>
<comment type="caution">
    <text evidence="2">The sequence shown here is derived from an EMBL/GenBank/DDBJ whole genome shotgun (WGS) entry which is preliminary data.</text>
</comment>
<gene>
    <name evidence="2" type="ORF">IAD51_04565</name>
</gene>
<reference evidence="2" key="2">
    <citation type="journal article" date="2021" name="PeerJ">
        <title>Extensive microbial diversity within the chicken gut microbiome revealed by metagenomics and culture.</title>
        <authorList>
            <person name="Gilroy R."/>
            <person name="Ravi A."/>
            <person name="Getino M."/>
            <person name="Pursley I."/>
            <person name="Horton D.L."/>
            <person name="Alikhan N.F."/>
            <person name="Baker D."/>
            <person name="Gharbi K."/>
            <person name="Hall N."/>
            <person name="Watson M."/>
            <person name="Adriaenssens E.M."/>
            <person name="Foster-Nyarko E."/>
            <person name="Jarju S."/>
            <person name="Secka A."/>
            <person name="Antonio M."/>
            <person name="Oren A."/>
            <person name="Chaudhuri R.R."/>
            <person name="La Ragione R."/>
            <person name="Hildebrand F."/>
            <person name="Pallen M.J."/>
        </authorList>
    </citation>
    <scope>NUCLEOTIDE SEQUENCE</scope>
    <source>
        <strain evidence="2">1063</strain>
    </source>
</reference>
<organism evidence="2 3">
    <name type="scientific">Candidatus Limadaptatus stercorigallinarum</name>
    <dbReference type="NCBI Taxonomy" id="2840845"/>
    <lineage>
        <taxon>Bacteria</taxon>
        <taxon>Bacillati</taxon>
        <taxon>Bacillota</taxon>
        <taxon>Clostridia</taxon>
        <taxon>Eubacteriales</taxon>
        <taxon>Candidatus Limadaptatus</taxon>
    </lineage>
</organism>
<feature type="transmembrane region" description="Helical" evidence="1">
    <location>
        <begin position="175"/>
        <end position="195"/>
    </location>
</feature>
<proteinExistence type="predicted"/>
<name>A0A9D1L2E5_9FIRM</name>
<feature type="transmembrane region" description="Helical" evidence="1">
    <location>
        <begin position="110"/>
        <end position="135"/>
    </location>
</feature>
<keyword evidence="1" id="KW-0472">Membrane</keyword>
<dbReference type="EMBL" id="DVMN01000082">
    <property type="protein sequence ID" value="HIU21486.1"/>
    <property type="molecule type" value="Genomic_DNA"/>
</dbReference>
<dbReference type="Proteomes" id="UP000824088">
    <property type="component" value="Unassembled WGS sequence"/>
</dbReference>
<evidence type="ECO:0000313" key="3">
    <source>
        <dbReference type="Proteomes" id="UP000824088"/>
    </source>
</evidence>
<accession>A0A9D1L2E5</accession>
<feature type="transmembrane region" description="Helical" evidence="1">
    <location>
        <begin position="83"/>
        <end position="104"/>
    </location>
</feature>
<reference evidence="2" key="1">
    <citation type="submission" date="2020-10" db="EMBL/GenBank/DDBJ databases">
        <authorList>
            <person name="Gilroy R."/>
        </authorList>
    </citation>
    <scope>NUCLEOTIDE SEQUENCE</scope>
    <source>
        <strain evidence="2">1063</strain>
    </source>
</reference>
<feature type="transmembrane region" description="Helical" evidence="1">
    <location>
        <begin position="207"/>
        <end position="224"/>
    </location>
</feature>
<keyword evidence="1" id="KW-0812">Transmembrane</keyword>
<evidence type="ECO:0000256" key="1">
    <source>
        <dbReference type="SAM" id="Phobius"/>
    </source>
</evidence>
<evidence type="ECO:0000313" key="2">
    <source>
        <dbReference type="EMBL" id="HIU21486.1"/>
    </source>
</evidence>